<evidence type="ECO:0000313" key="2">
    <source>
        <dbReference type="EMBL" id="STO07135.1"/>
    </source>
</evidence>
<reference evidence="2 3" key="1">
    <citation type="submission" date="2018-06" db="EMBL/GenBank/DDBJ databases">
        <authorList>
            <consortium name="Pathogen Informatics"/>
            <person name="Doyle S."/>
        </authorList>
    </citation>
    <scope>NUCLEOTIDE SEQUENCE [LARGE SCALE GENOMIC DNA]</scope>
    <source>
        <strain evidence="2 3">NCTC13163</strain>
    </source>
</reference>
<dbReference type="AlphaFoldDB" id="A0A377FRP6"/>
<protein>
    <submittedName>
        <fullName evidence="2">Uncharacterized protein</fullName>
    </submittedName>
</protein>
<dbReference type="RefSeq" id="WP_029334269.1">
    <property type="nucleotide sequence ID" value="NZ_UGGP01000001.1"/>
</dbReference>
<dbReference type="STRING" id="1397694.GCA_000702585_00996"/>
<evidence type="ECO:0000256" key="1">
    <source>
        <dbReference type="SAM" id="Phobius"/>
    </source>
</evidence>
<gene>
    <name evidence="2" type="ORF">NCTC13163_00480</name>
</gene>
<keyword evidence="1" id="KW-1133">Transmembrane helix</keyword>
<keyword evidence="1" id="KW-0472">Membrane</keyword>
<name>A0A377FRP6_9BACL</name>
<proteinExistence type="predicted"/>
<feature type="transmembrane region" description="Helical" evidence="1">
    <location>
        <begin position="45"/>
        <end position="66"/>
    </location>
</feature>
<sequence length="75" mass="8113">MAKKDNRYLSYASLASQISTALAGPIVIGYLVGQYGARREMWGTFGWNVSVLLGMAFGITALVLTLRSLLTGENE</sequence>
<dbReference type="Proteomes" id="UP000254060">
    <property type="component" value="Unassembled WGS sequence"/>
</dbReference>
<dbReference type="EMBL" id="UGGP01000001">
    <property type="protein sequence ID" value="STO07135.1"/>
    <property type="molecule type" value="Genomic_DNA"/>
</dbReference>
<evidence type="ECO:0000313" key="3">
    <source>
        <dbReference type="Proteomes" id="UP000254060"/>
    </source>
</evidence>
<keyword evidence="1" id="KW-0812">Transmembrane</keyword>
<dbReference type="OrthoDB" id="2354215at2"/>
<accession>A0A377FRP6</accession>
<organism evidence="2 3">
    <name type="scientific">Exiguobacterium aurantiacum</name>
    <dbReference type="NCBI Taxonomy" id="33987"/>
    <lineage>
        <taxon>Bacteria</taxon>
        <taxon>Bacillati</taxon>
        <taxon>Bacillota</taxon>
        <taxon>Bacilli</taxon>
        <taxon>Bacillales</taxon>
        <taxon>Bacillales Family XII. Incertae Sedis</taxon>
        <taxon>Exiguobacterium</taxon>
    </lineage>
</organism>
<feature type="transmembrane region" description="Helical" evidence="1">
    <location>
        <begin position="12"/>
        <end position="33"/>
    </location>
</feature>